<evidence type="ECO:0000256" key="6">
    <source>
        <dbReference type="ARBA" id="ARBA00022884"/>
    </source>
</evidence>
<proteinExistence type="inferred from homology"/>
<dbReference type="HOGENOM" id="CLU_1051231_0_0_1"/>
<evidence type="ECO:0000256" key="2">
    <source>
        <dbReference type="ARBA" id="ARBA00022723"/>
    </source>
</evidence>
<evidence type="ECO:0000256" key="4">
    <source>
        <dbReference type="ARBA" id="ARBA00022771"/>
    </source>
</evidence>
<dbReference type="AlphaFoldDB" id="A0A0E0LQ81"/>
<name>A0A0E0LQ81_ORYPU</name>
<evidence type="ECO:0000256" key="7">
    <source>
        <dbReference type="ARBA" id="ARBA00022980"/>
    </source>
</evidence>
<evidence type="ECO:0000256" key="3">
    <source>
        <dbReference type="ARBA" id="ARBA00022730"/>
    </source>
</evidence>
<dbReference type="STRING" id="4537.A0A0E0LQ81"/>
<dbReference type="Proteomes" id="UP000026962">
    <property type="component" value="Chromosome 8"/>
</dbReference>
<evidence type="ECO:0000313" key="10">
    <source>
        <dbReference type="Proteomes" id="UP000026962"/>
    </source>
</evidence>
<dbReference type="Gramene" id="OPUNC08G00040.1">
    <property type="protein sequence ID" value="OPUNC08G00040.1"/>
    <property type="gene ID" value="OPUNC08G00040"/>
</dbReference>
<sequence>MVTYAPPPPPPPPRPPHGFFLLGKGTGSFGKRRNKTHTLCVRCGRRSFHLQKSTCSSCGYPAARIRKYNWSVKAIRRKTTRTGRMRYMRHVPRRFKSNFREGAWNFSDVLNFMGNPRPVGRLKYVRTSSAFAARKATASASTLRSDTNTHGRSGLSFSVDEASAVDESPTPSGGGGPAALGRLRWLIAATARQTALPGLFSTRLTMGSGRRRRCSRRQRTEETYVLPMEHPLPVFIILINISSSLGDFNVERLRCKLSHDIVLKK</sequence>
<dbReference type="GO" id="GO:0019843">
    <property type="term" value="F:rRNA binding"/>
    <property type="evidence" value="ECO:0007669"/>
    <property type="project" value="UniProtKB-KW"/>
</dbReference>
<dbReference type="Gene3D" id="2.20.25.30">
    <property type="match status" value="1"/>
</dbReference>
<accession>A0A0E0LQ81</accession>
<protein>
    <recommendedName>
        <fullName evidence="11">Ribosomal protein L37</fullName>
    </recommendedName>
</protein>
<dbReference type="FunFam" id="2.20.25.30:FF:000001">
    <property type="entry name" value="Ribosomal protein L37"/>
    <property type="match status" value="1"/>
</dbReference>
<dbReference type="InterPro" id="IPR011332">
    <property type="entry name" value="Ribosomal_zn-bd"/>
</dbReference>
<dbReference type="GO" id="GO:0009536">
    <property type="term" value="C:plastid"/>
    <property type="evidence" value="ECO:0007669"/>
    <property type="project" value="UniProtKB-ARBA"/>
</dbReference>
<dbReference type="InterPro" id="IPR011331">
    <property type="entry name" value="Ribosomal_eL37/eL43"/>
</dbReference>
<dbReference type="Pfam" id="PF01907">
    <property type="entry name" value="Ribosomal_L37e"/>
    <property type="match status" value="1"/>
</dbReference>
<dbReference type="GO" id="GO:0003735">
    <property type="term" value="F:structural constituent of ribosome"/>
    <property type="evidence" value="ECO:0007669"/>
    <property type="project" value="InterPro"/>
</dbReference>
<dbReference type="GO" id="GO:0008270">
    <property type="term" value="F:zinc ion binding"/>
    <property type="evidence" value="ECO:0007669"/>
    <property type="project" value="UniProtKB-KW"/>
</dbReference>
<evidence type="ECO:0000256" key="1">
    <source>
        <dbReference type="ARBA" id="ARBA00009805"/>
    </source>
</evidence>
<organism evidence="9">
    <name type="scientific">Oryza punctata</name>
    <name type="common">Red rice</name>
    <dbReference type="NCBI Taxonomy" id="4537"/>
    <lineage>
        <taxon>Eukaryota</taxon>
        <taxon>Viridiplantae</taxon>
        <taxon>Streptophyta</taxon>
        <taxon>Embryophyta</taxon>
        <taxon>Tracheophyta</taxon>
        <taxon>Spermatophyta</taxon>
        <taxon>Magnoliopsida</taxon>
        <taxon>Liliopsida</taxon>
        <taxon>Poales</taxon>
        <taxon>Poaceae</taxon>
        <taxon>BOP clade</taxon>
        <taxon>Oryzoideae</taxon>
        <taxon>Oryzeae</taxon>
        <taxon>Oryzinae</taxon>
        <taxon>Oryza</taxon>
    </lineage>
</organism>
<dbReference type="PROSITE" id="PS01077">
    <property type="entry name" value="RIBOSOMAL_L37E"/>
    <property type="match status" value="1"/>
</dbReference>
<dbReference type="eggNOG" id="KOG3475">
    <property type="taxonomic scope" value="Eukaryota"/>
</dbReference>
<keyword evidence="8" id="KW-0687">Ribonucleoprotein</keyword>
<dbReference type="EnsemblPlants" id="OPUNC08G00040.1">
    <property type="protein sequence ID" value="OPUNC08G00040.1"/>
    <property type="gene ID" value="OPUNC08G00040"/>
</dbReference>
<dbReference type="PANTHER" id="PTHR10768">
    <property type="entry name" value="60S RIBOSOMAL PROTEIN L37"/>
    <property type="match status" value="1"/>
</dbReference>
<keyword evidence="7" id="KW-0689">Ribosomal protein</keyword>
<reference evidence="9" key="1">
    <citation type="submission" date="2015-04" db="UniProtKB">
        <authorList>
            <consortium name="EnsemblPlants"/>
        </authorList>
    </citation>
    <scope>IDENTIFICATION</scope>
</reference>
<keyword evidence="3" id="KW-0699">rRNA-binding</keyword>
<keyword evidence="4" id="KW-0863">Zinc-finger</keyword>
<dbReference type="InterPro" id="IPR018267">
    <property type="entry name" value="Ribosomal_eL37_CS"/>
</dbReference>
<dbReference type="PANTHER" id="PTHR10768:SF43">
    <property type="entry name" value="RIBOSOMAL PROTEIN L37"/>
    <property type="match status" value="1"/>
</dbReference>
<evidence type="ECO:0000256" key="8">
    <source>
        <dbReference type="ARBA" id="ARBA00023274"/>
    </source>
</evidence>
<dbReference type="GO" id="GO:0006412">
    <property type="term" value="P:translation"/>
    <property type="evidence" value="ECO:0007669"/>
    <property type="project" value="InterPro"/>
</dbReference>
<dbReference type="InterPro" id="IPR001569">
    <property type="entry name" value="Ribosomal_eL37"/>
</dbReference>
<evidence type="ECO:0000313" key="9">
    <source>
        <dbReference type="EnsemblPlants" id="OPUNC08G00040.1"/>
    </source>
</evidence>
<reference evidence="9" key="2">
    <citation type="submission" date="2018-05" db="EMBL/GenBank/DDBJ databases">
        <title>OpunRS2 (Oryza punctata Reference Sequence Version 2).</title>
        <authorList>
            <person name="Zhang J."/>
            <person name="Kudrna D."/>
            <person name="Lee S."/>
            <person name="Talag J."/>
            <person name="Welchert J."/>
            <person name="Wing R.A."/>
        </authorList>
    </citation>
    <scope>NUCLEOTIDE SEQUENCE [LARGE SCALE GENOMIC DNA]</scope>
</reference>
<dbReference type="HAMAP" id="MF_00547">
    <property type="entry name" value="Ribosomal_eL37"/>
    <property type="match status" value="1"/>
</dbReference>
<keyword evidence="10" id="KW-1185">Reference proteome</keyword>
<dbReference type="SUPFAM" id="SSF57829">
    <property type="entry name" value="Zn-binding ribosomal proteins"/>
    <property type="match status" value="1"/>
</dbReference>
<keyword evidence="6" id="KW-0694">RNA-binding</keyword>
<evidence type="ECO:0008006" key="11">
    <source>
        <dbReference type="Google" id="ProtNLM"/>
    </source>
</evidence>
<keyword evidence="2" id="KW-0479">Metal-binding</keyword>
<comment type="similarity">
    <text evidence="1">Belongs to the eukaryotic ribosomal protein eL37 family.</text>
</comment>
<keyword evidence="5" id="KW-0862">Zinc</keyword>
<dbReference type="GO" id="GO:0022625">
    <property type="term" value="C:cytosolic large ribosomal subunit"/>
    <property type="evidence" value="ECO:0007669"/>
    <property type="project" value="TreeGrafter"/>
</dbReference>
<evidence type="ECO:0000256" key="5">
    <source>
        <dbReference type="ARBA" id="ARBA00022833"/>
    </source>
</evidence>